<evidence type="ECO:0000313" key="2">
    <source>
        <dbReference type="EMBL" id="KAG7665648.1"/>
    </source>
</evidence>
<dbReference type="OrthoDB" id="9932926at2759"/>
<evidence type="ECO:0000313" key="3">
    <source>
        <dbReference type="Proteomes" id="UP000694255"/>
    </source>
</evidence>
<feature type="compositionally biased region" description="Polar residues" evidence="1">
    <location>
        <begin position="271"/>
        <end position="281"/>
    </location>
</feature>
<feature type="region of interest" description="Disordered" evidence="1">
    <location>
        <begin position="471"/>
        <end position="510"/>
    </location>
</feature>
<keyword evidence="3" id="KW-1185">Reference proteome</keyword>
<protein>
    <recommendedName>
        <fullName evidence="4">Glutaredoxin domain-containing protein</fullName>
    </recommendedName>
</protein>
<feature type="compositionally biased region" description="Acidic residues" evidence="1">
    <location>
        <begin position="558"/>
        <end position="573"/>
    </location>
</feature>
<accession>A0A8J5QSK2</accession>
<feature type="compositionally biased region" description="Basic and acidic residues" evidence="1">
    <location>
        <begin position="594"/>
        <end position="623"/>
    </location>
</feature>
<feature type="compositionally biased region" description="Basic and acidic residues" evidence="1">
    <location>
        <begin position="25"/>
        <end position="41"/>
    </location>
</feature>
<feature type="compositionally biased region" description="Basic and acidic residues" evidence="1">
    <location>
        <begin position="302"/>
        <end position="315"/>
    </location>
</feature>
<evidence type="ECO:0008006" key="4">
    <source>
        <dbReference type="Google" id="ProtNLM"/>
    </source>
</evidence>
<feature type="compositionally biased region" description="Basic and acidic residues" evidence="1">
    <location>
        <begin position="715"/>
        <end position="753"/>
    </location>
</feature>
<dbReference type="InterPro" id="IPR006993">
    <property type="entry name" value="Glut_rich_SH3-bd"/>
</dbReference>
<sequence length="870" mass="95743">MDFEQRLEEVEQKDSPHLVGSSLRSADDSIHNNYIHPEKYQSSKQKPSKKRPTTERTSSQLLNPSIAASLDDLINEGALLGSEEDFDRFLEQDGTIKSEVKLLTKQDAESTKPSIQQKEVDDSKKENQEVIEKPKQQEDIESERPSGPSPAQSFGVGNVGAASVGVSDATADAAFYSNPNLSEYQLEHQIKDHSELLQNVQSHDLDKLPRSFDALASQRGTPGSSFSKSNTASGIATPISKPPIKPLAEGLVHMDKTMHAPYLHTERAGSRSRSANPSSKNAGERSSSRTSPSTRQLKPHLARGDSYKNTNREEPSNYELPPDFAGTDSPANATAATSTSQLSSTTEEESVHEYGVQEAVVEEDEEEDDRRSRRSRPTMRESVARAEALQAEAAAAAAGTTGIYSPRRTPIASAPKFGVGDYDEHPLTRDPSLVTTGDYVNFEVDNPRNNLPATGNLYAARSASATNYLRTISRSRSRARERSQTRDGNVTVSGPTGGITGSELDGKNDANVDNLVSGGALISDDPYVSIDKLDSMVEEVLSGMGNKNEGSDVHEIENIQEEDEPKDEQEDEDGSKKEKIQDSVVSEEVEVPEEESKKVELTESESKEAEPEQKKGAEIKDESVVEEEDVENEDTKQAGEPSNEDDEIETTGYATALEEPLDSAKSVDDTKEDNEEEVKGAKEEEEKQEVAKEDTVQKDVEGEVKAEPEVEEKSEEANVEPKIEEASEKPKAAEEDKEKSVKEEVPLEEEPNKTDAAPDADDSIDDLEISPEEIRKHLESQPIYLFTSLAGGMQITNRTNRLVTILTGNGIKFTYRDLGTDEEAKKIWRRYGQGKTLPGVVRGDDVIGNWHDIDEANEEYRLNELLYETL</sequence>
<name>A0A8J5QSK2_9ASCO</name>
<evidence type="ECO:0000256" key="1">
    <source>
        <dbReference type="SAM" id="MobiDB-lite"/>
    </source>
</evidence>
<gene>
    <name evidence="2" type="ORF">J8A68_000854</name>
</gene>
<feature type="compositionally biased region" description="Basic and acidic residues" evidence="1">
    <location>
        <begin position="1"/>
        <end position="16"/>
    </location>
</feature>
<feature type="compositionally biased region" description="Basic and acidic residues" evidence="1">
    <location>
        <begin position="118"/>
        <end position="144"/>
    </location>
</feature>
<feature type="compositionally biased region" description="Basic and acidic residues" evidence="1">
    <location>
        <begin position="677"/>
        <end position="708"/>
    </location>
</feature>
<feature type="region of interest" description="Disordered" evidence="1">
    <location>
        <begin position="101"/>
        <end position="159"/>
    </location>
</feature>
<dbReference type="Proteomes" id="UP000694255">
    <property type="component" value="Unassembled WGS sequence"/>
</dbReference>
<feature type="compositionally biased region" description="Basic and acidic residues" evidence="1">
    <location>
        <begin position="252"/>
        <end position="269"/>
    </location>
</feature>
<feature type="compositionally biased region" description="Polar residues" evidence="1">
    <location>
        <begin position="218"/>
        <end position="234"/>
    </location>
</feature>
<feature type="region of interest" description="Disordered" evidence="1">
    <location>
        <begin position="1"/>
        <end position="65"/>
    </location>
</feature>
<feature type="region of interest" description="Disordered" evidence="1">
    <location>
        <begin position="211"/>
        <end position="383"/>
    </location>
</feature>
<dbReference type="AlphaFoldDB" id="A0A8J5QSK2"/>
<dbReference type="GeneID" id="73467655"/>
<feature type="compositionally biased region" description="Low complexity" evidence="1">
    <location>
        <begin position="327"/>
        <end position="345"/>
    </location>
</feature>
<proteinExistence type="predicted"/>
<organism evidence="2 3">
    <name type="scientific">[Candida] subhashii</name>
    <dbReference type="NCBI Taxonomy" id="561895"/>
    <lineage>
        <taxon>Eukaryota</taxon>
        <taxon>Fungi</taxon>
        <taxon>Dikarya</taxon>
        <taxon>Ascomycota</taxon>
        <taxon>Saccharomycotina</taxon>
        <taxon>Pichiomycetes</taxon>
        <taxon>Debaryomycetaceae</taxon>
        <taxon>Spathaspora</taxon>
    </lineage>
</organism>
<reference evidence="2 3" key="1">
    <citation type="journal article" date="2021" name="DNA Res.">
        <title>Genome analysis of Candida subhashii reveals its hybrid nature and dual mitochondrial genome conformations.</title>
        <authorList>
            <person name="Mixao V."/>
            <person name="Hegedusova E."/>
            <person name="Saus E."/>
            <person name="Pryszcz L.P."/>
            <person name="Cillingova A."/>
            <person name="Nosek J."/>
            <person name="Gabaldon T."/>
        </authorList>
    </citation>
    <scope>NUCLEOTIDE SEQUENCE [LARGE SCALE GENOMIC DNA]</scope>
    <source>
        <strain evidence="2 3">CBS 10753</strain>
    </source>
</reference>
<dbReference type="EMBL" id="JAGSYN010000048">
    <property type="protein sequence ID" value="KAG7665648.1"/>
    <property type="molecule type" value="Genomic_DNA"/>
</dbReference>
<dbReference type="RefSeq" id="XP_049265880.1">
    <property type="nucleotide sequence ID" value="XM_049410573.1"/>
</dbReference>
<feature type="compositionally biased region" description="Basic and acidic residues" evidence="1">
    <location>
        <begin position="101"/>
        <end position="110"/>
    </location>
</feature>
<dbReference type="PROSITE" id="PS51354">
    <property type="entry name" value="GLUTAREDOXIN_2"/>
    <property type="match status" value="1"/>
</dbReference>
<dbReference type="Pfam" id="PF04908">
    <property type="entry name" value="SH3BGR"/>
    <property type="match status" value="1"/>
</dbReference>
<feature type="region of interest" description="Disordered" evidence="1">
    <location>
        <begin position="543"/>
        <end position="764"/>
    </location>
</feature>
<comment type="caution">
    <text evidence="2">The sequence shown here is derived from an EMBL/GenBank/DDBJ whole genome shotgun (WGS) entry which is preliminary data.</text>
</comment>